<dbReference type="AlphaFoldDB" id="A0AAV7M241"/>
<gene>
    <name evidence="1" type="ORF">NDU88_001093</name>
</gene>
<dbReference type="EMBL" id="JANPWB010000014">
    <property type="protein sequence ID" value="KAJ1095943.1"/>
    <property type="molecule type" value="Genomic_DNA"/>
</dbReference>
<protein>
    <submittedName>
        <fullName evidence="1">Uncharacterized protein</fullName>
    </submittedName>
</protein>
<sequence>MLRASATGYSACKGTRKQRACSMPVPLGTAPARGQGGAEHARCQCYWVQRVQRDEEAQSMLGASATGYSVCNGTRKRRACSVPVPLGTAPARGRGSAEHARCQCHWVQRLQGDEEAQSMLGASATG</sequence>
<comment type="caution">
    <text evidence="1">The sequence shown here is derived from an EMBL/GenBank/DDBJ whole genome shotgun (WGS) entry which is preliminary data.</text>
</comment>
<evidence type="ECO:0000313" key="1">
    <source>
        <dbReference type="EMBL" id="KAJ1095943.1"/>
    </source>
</evidence>
<accession>A0AAV7M241</accession>
<proteinExistence type="predicted"/>
<evidence type="ECO:0000313" key="2">
    <source>
        <dbReference type="Proteomes" id="UP001066276"/>
    </source>
</evidence>
<name>A0AAV7M241_PLEWA</name>
<organism evidence="1 2">
    <name type="scientific">Pleurodeles waltl</name>
    <name type="common">Iberian ribbed newt</name>
    <dbReference type="NCBI Taxonomy" id="8319"/>
    <lineage>
        <taxon>Eukaryota</taxon>
        <taxon>Metazoa</taxon>
        <taxon>Chordata</taxon>
        <taxon>Craniata</taxon>
        <taxon>Vertebrata</taxon>
        <taxon>Euteleostomi</taxon>
        <taxon>Amphibia</taxon>
        <taxon>Batrachia</taxon>
        <taxon>Caudata</taxon>
        <taxon>Salamandroidea</taxon>
        <taxon>Salamandridae</taxon>
        <taxon>Pleurodelinae</taxon>
        <taxon>Pleurodeles</taxon>
    </lineage>
</organism>
<keyword evidence="2" id="KW-1185">Reference proteome</keyword>
<reference evidence="1" key="1">
    <citation type="journal article" date="2022" name="bioRxiv">
        <title>Sequencing and chromosome-scale assembly of the giantPleurodeles waltlgenome.</title>
        <authorList>
            <person name="Brown T."/>
            <person name="Elewa A."/>
            <person name="Iarovenko S."/>
            <person name="Subramanian E."/>
            <person name="Araus A.J."/>
            <person name="Petzold A."/>
            <person name="Susuki M."/>
            <person name="Suzuki K.-i.T."/>
            <person name="Hayashi T."/>
            <person name="Toyoda A."/>
            <person name="Oliveira C."/>
            <person name="Osipova E."/>
            <person name="Leigh N.D."/>
            <person name="Simon A."/>
            <person name="Yun M.H."/>
        </authorList>
    </citation>
    <scope>NUCLEOTIDE SEQUENCE</scope>
    <source>
        <strain evidence="1">20211129_DDA</strain>
        <tissue evidence="1">Liver</tissue>
    </source>
</reference>
<dbReference type="Proteomes" id="UP001066276">
    <property type="component" value="Chromosome 10"/>
</dbReference>